<dbReference type="GO" id="GO:0005506">
    <property type="term" value="F:iron ion binding"/>
    <property type="evidence" value="ECO:0007669"/>
    <property type="project" value="InterPro"/>
</dbReference>
<dbReference type="InterPro" id="IPR017972">
    <property type="entry name" value="Cyt_P450_CS"/>
</dbReference>
<dbReference type="SUPFAM" id="SSF48264">
    <property type="entry name" value="Cytochrome P450"/>
    <property type="match status" value="1"/>
</dbReference>
<evidence type="ECO:0008006" key="12">
    <source>
        <dbReference type="Google" id="ProtNLM"/>
    </source>
</evidence>
<comment type="similarity">
    <text evidence="2 9">Belongs to the cytochrome P450 family.</text>
</comment>
<dbReference type="InterPro" id="IPR001128">
    <property type="entry name" value="Cyt_P450"/>
</dbReference>
<evidence type="ECO:0000256" key="6">
    <source>
        <dbReference type="ARBA" id="ARBA00023004"/>
    </source>
</evidence>
<evidence type="ECO:0000313" key="11">
    <source>
        <dbReference type="Proteomes" id="UP001050691"/>
    </source>
</evidence>
<protein>
    <recommendedName>
        <fullName evidence="12">Cytochrome P450</fullName>
    </recommendedName>
</protein>
<dbReference type="PRINTS" id="PR00385">
    <property type="entry name" value="P450"/>
</dbReference>
<keyword evidence="7 9" id="KW-0503">Monooxygenase</keyword>
<gene>
    <name evidence="10" type="ORF">Clacol_010133</name>
</gene>
<dbReference type="GO" id="GO:0020037">
    <property type="term" value="F:heme binding"/>
    <property type="evidence" value="ECO:0007669"/>
    <property type="project" value="InterPro"/>
</dbReference>
<proteinExistence type="inferred from homology"/>
<dbReference type="GO" id="GO:0004497">
    <property type="term" value="F:monooxygenase activity"/>
    <property type="evidence" value="ECO:0007669"/>
    <property type="project" value="UniProtKB-KW"/>
</dbReference>
<dbReference type="Proteomes" id="UP001050691">
    <property type="component" value="Unassembled WGS sequence"/>
</dbReference>
<evidence type="ECO:0000256" key="8">
    <source>
        <dbReference type="PIRSR" id="PIRSR602401-1"/>
    </source>
</evidence>
<dbReference type="AlphaFoldDB" id="A0AAV5AN37"/>
<dbReference type="EMBL" id="BPWL01000011">
    <property type="protein sequence ID" value="GJJ15855.1"/>
    <property type="molecule type" value="Genomic_DNA"/>
</dbReference>
<feature type="binding site" description="axial binding residue" evidence="8">
    <location>
        <position position="444"/>
    </location>
    <ligand>
        <name>heme</name>
        <dbReference type="ChEBI" id="CHEBI:30413"/>
    </ligand>
    <ligandPart>
        <name>Fe</name>
        <dbReference type="ChEBI" id="CHEBI:18248"/>
    </ligandPart>
</feature>
<dbReference type="PRINTS" id="PR00463">
    <property type="entry name" value="EP450I"/>
</dbReference>
<dbReference type="PROSITE" id="PS00086">
    <property type="entry name" value="CYTOCHROME_P450"/>
    <property type="match status" value="1"/>
</dbReference>
<reference evidence="10" key="1">
    <citation type="submission" date="2021-10" db="EMBL/GenBank/DDBJ databases">
        <title>De novo Genome Assembly of Clathrus columnatus (Basidiomycota, Fungi) Using Illumina and Nanopore Sequence Data.</title>
        <authorList>
            <person name="Ogiso-Tanaka E."/>
            <person name="Itagaki H."/>
            <person name="Hosoya T."/>
            <person name="Hosaka K."/>
        </authorList>
    </citation>
    <scope>NUCLEOTIDE SEQUENCE</scope>
    <source>
        <strain evidence="10">MO-923</strain>
    </source>
</reference>
<dbReference type="GO" id="GO:0016705">
    <property type="term" value="F:oxidoreductase activity, acting on paired donors, with incorporation or reduction of molecular oxygen"/>
    <property type="evidence" value="ECO:0007669"/>
    <property type="project" value="InterPro"/>
</dbReference>
<keyword evidence="4 8" id="KW-0479">Metal-binding</keyword>
<comment type="cofactor">
    <cofactor evidence="1 8">
        <name>heme</name>
        <dbReference type="ChEBI" id="CHEBI:30413"/>
    </cofactor>
</comment>
<dbReference type="InterPro" id="IPR036396">
    <property type="entry name" value="Cyt_P450_sf"/>
</dbReference>
<evidence type="ECO:0000256" key="3">
    <source>
        <dbReference type="ARBA" id="ARBA00022617"/>
    </source>
</evidence>
<evidence type="ECO:0000256" key="1">
    <source>
        <dbReference type="ARBA" id="ARBA00001971"/>
    </source>
</evidence>
<comment type="caution">
    <text evidence="10">The sequence shown here is derived from an EMBL/GenBank/DDBJ whole genome shotgun (WGS) entry which is preliminary data.</text>
</comment>
<keyword evidence="3 8" id="KW-0349">Heme</keyword>
<evidence type="ECO:0000256" key="7">
    <source>
        <dbReference type="ARBA" id="ARBA00023033"/>
    </source>
</evidence>
<dbReference type="PANTHER" id="PTHR24287:SF1">
    <property type="entry name" value="P450, PUTATIVE (EUROFUNG)-RELATED"/>
    <property type="match status" value="1"/>
</dbReference>
<keyword evidence="6 8" id="KW-0408">Iron</keyword>
<evidence type="ECO:0000256" key="5">
    <source>
        <dbReference type="ARBA" id="ARBA00023002"/>
    </source>
</evidence>
<accession>A0AAV5AN37</accession>
<evidence type="ECO:0000256" key="9">
    <source>
        <dbReference type="RuleBase" id="RU000461"/>
    </source>
</evidence>
<keyword evidence="5 9" id="KW-0560">Oxidoreductase</keyword>
<dbReference type="InterPro" id="IPR047146">
    <property type="entry name" value="Cyt_P450_E_CYP52_fungi"/>
</dbReference>
<dbReference type="InterPro" id="IPR002401">
    <property type="entry name" value="Cyt_P450_E_grp-I"/>
</dbReference>
<evidence type="ECO:0000256" key="2">
    <source>
        <dbReference type="ARBA" id="ARBA00010617"/>
    </source>
</evidence>
<name>A0AAV5AN37_9AGAM</name>
<sequence length="524" mass="60150">MRHIPELQGKWFGNLDILFLQMSSPHKNYIGEMWIPIVKNLGTSFSVRILNDYRLCTMNPLNIQRILATDFDHYGKGKFFNDITSSMLGQGVFNSDGDLWQFHRKTIRPFFTKDRVSDLMLYERKADLALGKMQERLDAGIPVDFQDLAGRFTLDAASEFLLGTSVNALNAFLPLPYNHPSAKRELNGELLTSSSSDFATAFARAQVILLDRIERAPFGPLFEMKEDEIVVPMKEILKFVDPIVRNALSQTRRKVQKPEDKAVGSVEDDDESTFLMHLLESTDDMKMVVDEILNILVAGRDTTASLITSAVYFLTLHPDILARLRQEIESVCGSGTNRLSHEIIRNMKYLRAFLNETLRLIPPVPFNLRESNAETSWVDDEGNQLYVPKGTRVVMNIINMQRHEPYWGPDAHIFDPGRWLDARVQRYISNPFIFVPFNGGPRMCLGQQFAYTEASIFLIRLLSRYDRIKLEPEAQPPHTKPPAEWRDPSIEKKYGQTRMPIEQVLHRSHLTTYVDLAQNRLSIE</sequence>
<organism evidence="10 11">
    <name type="scientific">Clathrus columnatus</name>
    <dbReference type="NCBI Taxonomy" id="1419009"/>
    <lineage>
        <taxon>Eukaryota</taxon>
        <taxon>Fungi</taxon>
        <taxon>Dikarya</taxon>
        <taxon>Basidiomycota</taxon>
        <taxon>Agaricomycotina</taxon>
        <taxon>Agaricomycetes</taxon>
        <taxon>Phallomycetidae</taxon>
        <taxon>Phallales</taxon>
        <taxon>Clathraceae</taxon>
        <taxon>Clathrus</taxon>
    </lineage>
</organism>
<evidence type="ECO:0000256" key="4">
    <source>
        <dbReference type="ARBA" id="ARBA00022723"/>
    </source>
</evidence>
<dbReference type="PANTHER" id="PTHR24287">
    <property type="entry name" value="P450, PUTATIVE (EUROFUNG)-RELATED"/>
    <property type="match status" value="1"/>
</dbReference>
<dbReference type="Gene3D" id="1.10.630.10">
    <property type="entry name" value="Cytochrome P450"/>
    <property type="match status" value="1"/>
</dbReference>
<dbReference type="Pfam" id="PF00067">
    <property type="entry name" value="p450"/>
    <property type="match status" value="1"/>
</dbReference>
<keyword evidence="11" id="KW-1185">Reference proteome</keyword>
<evidence type="ECO:0000313" key="10">
    <source>
        <dbReference type="EMBL" id="GJJ15855.1"/>
    </source>
</evidence>